<dbReference type="Proteomes" id="UP000237822">
    <property type="component" value="Unassembled WGS sequence"/>
</dbReference>
<feature type="signal peptide" evidence="1">
    <location>
        <begin position="1"/>
        <end position="18"/>
    </location>
</feature>
<accession>A0A2T0TX81</accession>
<organism evidence="3 4">
    <name type="scientific">Knoellia remsis</name>
    <dbReference type="NCBI Taxonomy" id="407159"/>
    <lineage>
        <taxon>Bacteria</taxon>
        <taxon>Bacillati</taxon>
        <taxon>Actinomycetota</taxon>
        <taxon>Actinomycetes</taxon>
        <taxon>Micrococcales</taxon>
        <taxon>Intrasporangiaceae</taxon>
        <taxon>Knoellia</taxon>
    </lineage>
</organism>
<name>A0A2T0TX81_9MICO</name>
<evidence type="ECO:0000313" key="3">
    <source>
        <dbReference type="EMBL" id="PRY50277.1"/>
    </source>
</evidence>
<feature type="domain" description="SGNH hydrolase-type esterase" evidence="2">
    <location>
        <begin position="220"/>
        <end position="405"/>
    </location>
</feature>
<dbReference type="OrthoDB" id="1828825at2"/>
<dbReference type="SUPFAM" id="SSF52266">
    <property type="entry name" value="SGNH hydrolase"/>
    <property type="match status" value="1"/>
</dbReference>
<dbReference type="PANTHER" id="PTHR43784:SF2">
    <property type="entry name" value="GDSL-LIKE LIPASE_ACYLHYDROLASE, PUTATIVE (AFU_ORTHOLOGUE AFUA_2G00820)-RELATED"/>
    <property type="match status" value="1"/>
</dbReference>
<evidence type="ECO:0000259" key="2">
    <source>
        <dbReference type="Pfam" id="PF13472"/>
    </source>
</evidence>
<evidence type="ECO:0000256" key="1">
    <source>
        <dbReference type="SAM" id="SignalP"/>
    </source>
</evidence>
<keyword evidence="4" id="KW-1185">Reference proteome</keyword>
<evidence type="ECO:0000313" key="4">
    <source>
        <dbReference type="Proteomes" id="UP000237822"/>
    </source>
</evidence>
<feature type="chain" id="PRO_5038861899" evidence="1">
    <location>
        <begin position="19"/>
        <end position="419"/>
    </location>
</feature>
<dbReference type="Gene3D" id="3.40.50.1110">
    <property type="entry name" value="SGNH hydrolase"/>
    <property type="match status" value="1"/>
</dbReference>
<dbReference type="InterPro" id="IPR013830">
    <property type="entry name" value="SGNH_hydro"/>
</dbReference>
<dbReference type="CDD" id="cd01830">
    <property type="entry name" value="XynE_like"/>
    <property type="match status" value="1"/>
</dbReference>
<dbReference type="Pfam" id="PF13472">
    <property type="entry name" value="Lipase_GDSL_2"/>
    <property type="match status" value="1"/>
</dbReference>
<protein>
    <submittedName>
        <fullName evidence="3">Lysophospholipase L1-like esterase</fullName>
    </submittedName>
</protein>
<dbReference type="InterPro" id="IPR053140">
    <property type="entry name" value="GDSL_Rv0518-like"/>
</dbReference>
<gene>
    <name evidence="3" type="ORF">BCF74_14016</name>
</gene>
<dbReference type="InterPro" id="IPR036514">
    <property type="entry name" value="SGNH_hydro_sf"/>
</dbReference>
<dbReference type="EMBL" id="PVTI01000040">
    <property type="protein sequence ID" value="PRY50277.1"/>
    <property type="molecule type" value="Genomic_DNA"/>
</dbReference>
<dbReference type="RefSeq" id="WP_106298962.1">
    <property type="nucleotide sequence ID" value="NZ_PVTI01000040.1"/>
</dbReference>
<dbReference type="PANTHER" id="PTHR43784">
    <property type="entry name" value="GDSL-LIKE LIPASE/ACYLHYDROLASE, PUTATIVE (AFU_ORTHOLOGUE AFUA_2G00820)-RELATED"/>
    <property type="match status" value="1"/>
</dbReference>
<sequence length="419" mass="44168">MSASRRTRTLLTTGAAAAALGTAALVLPHAEPAVSAQPARTAAAVDAGRPVDQVGTWATAPDTTVLQLDGQTVRNIVRTSVGGTDLRISLSNAFGSEPVTFDSVWVGRTAEGAAVKPGTNQRLTFSGSTSVTVPVGAEVLSDPVAGDVPAQSTLAVSIHVVGDPGTVSGHKLAHQTNYISTAGDHAAQESGEAFTTTTTSYAWVESAVVEVPEQVDTVVALGDSITDGDKSTTSANRRWPNYLAQRLAAQPRPLQYGVMNLGISGNRVLADGPGVSAQARFDRDVLAQPDVRTVVVMEGVNDLRWDLATKPSDLINAYRQLIARGHARGICVVGGTMTPWEGGSRWSAERDALRRQVNDWIRTSGEFDAVVDFDAAIRDPQRPARMLPAYDSGDHLHPGDAGYAAMANAVDLKDLECRR</sequence>
<proteinExistence type="predicted"/>
<keyword evidence="1" id="KW-0732">Signal</keyword>
<reference evidence="3 4" key="1">
    <citation type="submission" date="2018-03" db="EMBL/GenBank/DDBJ databases">
        <title>Genomic Encyclopedia of Archaeal and Bacterial Type Strains, Phase II (KMG-II): from individual species to whole genera.</title>
        <authorList>
            <person name="Goeker M."/>
        </authorList>
    </citation>
    <scope>NUCLEOTIDE SEQUENCE [LARGE SCALE GENOMIC DNA]</scope>
    <source>
        <strain evidence="3 4">ATCC BAA-1496</strain>
    </source>
</reference>
<dbReference type="AlphaFoldDB" id="A0A2T0TX81"/>
<comment type="caution">
    <text evidence="3">The sequence shown here is derived from an EMBL/GenBank/DDBJ whole genome shotgun (WGS) entry which is preliminary data.</text>
</comment>